<sequence length="238" mass="26640">MTSPDDEAQRLREQLHRNQIITAVIAAALVAFVVAAYLGAFSRTEFKEIPDWVSALTSVVAAAISAYAVYLVARTLEATKETLKATQEMAADTKRIGDAQIRPWVLLSNYEVINTAFGPEVLARFANYGFSPALQIFYEIKVECYRSVYWIGDNECGDDLLGEWIAKSQREYYLVPSGEDNICAPIDRNKIPEGTRYIRINLHCRYGDLISGKLLSKRYSQSISKGESLNADKAIQEP</sequence>
<protein>
    <submittedName>
        <fullName evidence="2">Uncharacterized protein</fullName>
    </submittedName>
</protein>
<dbReference type="EMBL" id="JAVRQI010000011">
    <property type="protein sequence ID" value="MDT1063082.1"/>
    <property type="molecule type" value="Genomic_DNA"/>
</dbReference>
<evidence type="ECO:0000313" key="2">
    <source>
        <dbReference type="EMBL" id="MDT1063082.1"/>
    </source>
</evidence>
<feature type="transmembrane region" description="Helical" evidence="1">
    <location>
        <begin position="20"/>
        <end position="40"/>
    </location>
</feature>
<accession>A0ABU3EGZ0</accession>
<keyword evidence="1" id="KW-0812">Transmembrane</keyword>
<evidence type="ECO:0000256" key="1">
    <source>
        <dbReference type="SAM" id="Phobius"/>
    </source>
</evidence>
<organism evidence="2 3">
    <name type="scientific">Paracoccus broussonetiae</name>
    <dbReference type="NCBI Taxonomy" id="3075834"/>
    <lineage>
        <taxon>Bacteria</taxon>
        <taxon>Pseudomonadati</taxon>
        <taxon>Pseudomonadota</taxon>
        <taxon>Alphaproteobacteria</taxon>
        <taxon>Rhodobacterales</taxon>
        <taxon>Paracoccaceae</taxon>
        <taxon>Paracoccus</taxon>
    </lineage>
</organism>
<keyword evidence="3" id="KW-1185">Reference proteome</keyword>
<comment type="caution">
    <text evidence="2">The sequence shown here is derived from an EMBL/GenBank/DDBJ whole genome shotgun (WGS) entry which is preliminary data.</text>
</comment>
<proteinExistence type="predicted"/>
<keyword evidence="1" id="KW-0472">Membrane</keyword>
<dbReference type="RefSeq" id="WP_311760173.1">
    <property type="nucleotide sequence ID" value="NZ_JAVRQI010000011.1"/>
</dbReference>
<reference evidence="3" key="1">
    <citation type="submission" date="2023-07" db="EMBL/GenBank/DDBJ databases">
        <title>Characterization of two Paracoccaceae strains isolated from Phycosphere and proposal of Xinfangfangia lacusdiani sp. nov.</title>
        <authorList>
            <person name="Deng Y."/>
            <person name="Zhang Y.Q."/>
        </authorList>
    </citation>
    <scope>NUCLEOTIDE SEQUENCE [LARGE SCALE GENOMIC DNA]</scope>
    <source>
        <strain evidence="3">CPCC 101403</strain>
    </source>
</reference>
<feature type="transmembrane region" description="Helical" evidence="1">
    <location>
        <begin position="52"/>
        <end position="73"/>
    </location>
</feature>
<evidence type="ECO:0000313" key="3">
    <source>
        <dbReference type="Proteomes" id="UP001251085"/>
    </source>
</evidence>
<dbReference type="Proteomes" id="UP001251085">
    <property type="component" value="Unassembled WGS sequence"/>
</dbReference>
<gene>
    <name evidence="2" type="ORF">RM190_14490</name>
</gene>
<name>A0ABU3EGZ0_9RHOB</name>
<keyword evidence="1" id="KW-1133">Transmembrane helix</keyword>